<accession>A0A1C7MTR7</accession>
<sequence length="146" mass="14722">NGYSVPVISPIPSTGTASNSTANATSTIVSIATNADVSKTDAFIKREGNLTYYEHSINFNIPTAVKPGQYNVVFLDKSTNTKLPIPIEIRPAASATSAGPKATASGSPGHPQASGTIFSQGGGASTATVSKALVGLIGVATVAFLL</sequence>
<reference evidence="2 3" key="1">
    <citation type="submission" date="2016-03" db="EMBL/GenBank/DDBJ databases">
        <title>Choanephora cucurbitarum.</title>
        <authorList>
            <person name="Min B."/>
            <person name="Park H."/>
            <person name="Park J.-H."/>
            <person name="Shin H.-D."/>
            <person name="Choi I.-G."/>
        </authorList>
    </citation>
    <scope>NUCLEOTIDE SEQUENCE [LARGE SCALE GENOMIC DNA]</scope>
    <source>
        <strain evidence="2 3">KUS-F28377</strain>
    </source>
</reference>
<keyword evidence="3" id="KW-1185">Reference proteome</keyword>
<organism evidence="2 3">
    <name type="scientific">Choanephora cucurbitarum</name>
    <dbReference type="NCBI Taxonomy" id="101091"/>
    <lineage>
        <taxon>Eukaryota</taxon>
        <taxon>Fungi</taxon>
        <taxon>Fungi incertae sedis</taxon>
        <taxon>Mucoromycota</taxon>
        <taxon>Mucoromycotina</taxon>
        <taxon>Mucoromycetes</taxon>
        <taxon>Mucorales</taxon>
        <taxon>Mucorineae</taxon>
        <taxon>Choanephoraceae</taxon>
        <taxon>Choanephoroideae</taxon>
        <taxon>Choanephora</taxon>
    </lineage>
</organism>
<evidence type="ECO:0000313" key="3">
    <source>
        <dbReference type="Proteomes" id="UP000093000"/>
    </source>
</evidence>
<gene>
    <name evidence="2" type="ORF">A0J61_11690</name>
</gene>
<comment type="caution">
    <text evidence="2">The sequence shown here is derived from an EMBL/GenBank/DDBJ whole genome shotgun (WGS) entry which is preliminary data.</text>
</comment>
<protein>
    <submittedName>
        <fullName evidence="2">Uncharacterized protein</fullName>
    </submittedName>
</protein>
<evidence type="ECO:0000256" key="1">
    <source>
        <dbReference type="SAM" id="MobiDB-lite"/>
    </source>
</evidence>
<dbReference type="InParanoid" id="A0A1C7MTR7"/>
<dbReference type="OrthoDB" id="2279179at2759"/>
<feature type="region of interest" description="Disordered" evidence="1">
    <location>
        <begin position="94"/>
        <end position="119"/>
    </location>
</feature>
<name>A0A1C7MTR7_9FUNG</name>
<feature type="non-terminal residue" evidence="2">
    <location>
        <position position="1"/>
    </location>
</feature>
<evidence type="ECO:0000313" key="2">
    <source>
        <dbReference type="EMBL" id="OBZ80261.1"/>
    </source>
</evidence>
<proteinExistence type="predicted"/>
<dbReference type="Proteomes" id="UP000093000">
    <property type="component" value="Unassembled WGS sequence"/>
</dbReference>
<dbReference type="AlphaFoldDB" id="A0A1C7MTR7"/>
<dbReference type="EMBL" id="LUGH01002348">
    <property type="protein sequence ID" value="OBZ80261.1"/>
    <property type="molecule type" value="Genomic_DNA"/>
</dbReference>